<keyword evidence="3 4" id="KW-0520">NAD</keyword>
<dbReference type="Proteomes" id="UP001341297">
    <property type="component" value="Unassembled WGS sequence"/>
</dbReference>
<dbReference type="PANTHER" id="PTHR43593:SF1">
    <property type="entry name" value="INOSITOL 2-DEHYDROGENASE"/>
    <property type="match status" value="1"/>
</dbReference>
<keyword evidence="2 4" id="KW-0560">Oxidoreductase</keyword>
<dbReference type="HAMAP" id="MF_01671">
    <property type="entry name" value="IolG"/>
    <property type="match status" value="1"/>
</dbReference>
<dbReference type="GO" id="GO:0019310">
    <property type="term" value="P:inositol catabolic process"/>
    <property type="evidence" value="ECO:0007669"/>
    <property type="project" value="UniProtKB-UniRule"/>
</dbReference>
<feature type="domain" description="Gfo/Idh/MocA-like oxidoreductase N-terminal" evidence="5">
    <location>
        <begin position="4"/>
        <end position="125"/>
    </location>
</feature>
<comment type="function">
    <text evidence="4">Involved in the oxidation of myo-inositol (MI) and D-chiro-inositol (DCI) to 2-keto-myo-inositol (2KMI or 2-inosose) and 1-keto-D-chiro-inositol (1KDCI), respectively.</text>
</comment>
<proteinExistence type="inferred from homology"/>
<dbReference type="UniPathway" id="UPA00076">
    <property type="reaction ID" value="UER00143"/>
</dbReference>
<dbReference type="AlphaFoldDB" id="A0A0T6BJF6"/>
<dbReference type="Proteomes" id="UP000036168">
    <property type="component" value="Unassembled WGS sequence"/>
</dbReference>
<comment type="similarity">
    <text evidence="1 4">Belongs to the Gfo/Idh/MocA family.</text>
</comment>
<evidence type="ECO:0000256" key="3">
    <source>
        <dbReference type="ARBA" id="ARBA00023027"/>
    </source>
</evidence>
<dbReference type="Gene3D" id="3.30.360.10">
    <property type="entry name" value="Dihydrodipicolinate Reductase, domain 2"/>
    <property type="match status" value="1"/>
</dbReference>
<sequence>MKLHIGVIGTGAIGKEHINRITNKLAGGEIVAVTDVNKEAAQQVVSDYSLNAKVYPDDDSLIAAENVDAVLVTSWGPAHEASVLKAIKAKKHVFCEKPLATTAEGCMRIVEEEIKAGKRLVQVGFMRRYDSGYVQLKEAIDNRVIGEPLMIHCAHRNPSVAENYTTDMAVVDTLVHEIDVLHWLIDDDYESVQVIYPKKSKNALPHLRDPQIVVIETKGGIIINAEIYVNCKYGYDIQCEIVGEDGIIRLPEPSSISLRKDGKFSTDILMDWQRRFVDAYDVEIQDFIDSIQQKGEVSGPNAWDGYIAAVTTDACVKAQESGQKEAVALQEKPEFYQSFTTVKK</sequence>
<name>A0A0T6BJF6_9BACI</name>
<evidence type="ECO:0000259" key="6">
    <source>
        <dbReference type="Pfam" id="PF02894"/>
    </source>
</evidence>
<gene>
    <name evidence="4" type="primary">iolG</name>
    <name evidence="7" type="ORF">AB447_205270</name>
    <name evidence="8" type="ORF">P8828_02250</name>
</gene>
<dbReference type="InterPro" id="IPR004104">
    <property type="entry name" value="Gfo/Idh/MocA-like_OxRdtase_C"/>
</dbReference>
<dbReference type="InterPro" id="IPR000683">
    <property type="entry name" value="Gfo/Idh/MocA-like_OxRdtase_N"/>
</dbReference>
<dbReference type="InterPro" id="IPR050424">
    <property type="entry name" value="Gfo-Idh-MocA_inositol_DH"/>
</dbReference>
<keyword evidence="10" id="KW-1185">Reference proteome</keyword>
<comment type="subunit">
    <text evidence="4">Homotetramer.</text>
</comment>
<dbReference type="SUPFAM" id="SSF51735">
    <property type="entry name" value="NAD(P)-binding Rossmann-fold domains"/>
    <property type="match status" value="1"/>
</dbReference>
<protein>
    <recommendedName>
        <fullName evidence="4">Inositol 2-dehydrogenase/D-chiro-inositol 3-dehydrogenase</fullName>
        <ecNumber evidence="4">1.1.1.18</ecNumber>
        <ecNumber evidence="4">1.1.1.369</ecNumber>
    </recommendedName>
    <alternativeName>
        <fullName evidence="4">Myo-inositol 2-dehydrogenase/D-chiro-inositol 3-dehydrogenase</fullName>
        <shortName evidence="4">MI 2-dehydrogenase/DCI 3-dehydrogenase</shortName>
    </alternativeName>
</protein>
<comment type="catalytic activity">
    <reaction evidence="4">
        <text>myo-inositol + NAD(+) = scyllo-inosose + NADH + H(+)</text>
        <dbReference type="Rhea" id="RHEA:16949"/>
        <dbReference type="ChEBI" id="CHEBI:15378"/>
        <dbReference type="ChEBI" id="CHEBI:17268"/>
        <dbReference type="ChEBI" id="CHEBI:17811"/>
        <dbReference type="ChEBI" id="CHEBI:57540"/>
        <dbReference type="ChEBI" id="CHEBI:57945"/>
        <dbReference type="EC" id="1.1.1.18"/>
    </reaction>
</comment>
<dbReference type="OrthoDB" id="9815825at2"/>
<dbReference type="PANTHER" id="PTHR43593">
    <property type="match status" value="1"/>
</dbReference>
<comment type="pathway">
    <text evidence="4">Polyol metabolism; myo-inositol degradation into acetyl-CoA; acetyl-CoA from myo-inositol: step 1/7.</text>
</comment>
<feature type="domain" description="Gfo/Idh/MocA-like oxidoreductase C-terminal" evidence="6">
    <location>
        <begin position="137"/>
        <end position="324"/>
    </location>
</feature>
<dbReference type="Pfam" id="PF01408">
    <property type="entry name" value="GFO_IDH_MocA"/>
    <property type="match status" value="1"/>
</dbReference>
<evidence type="ECO:0000313" key="9">
    <source>
        <dbReference type="Proteomes" id="UP000036168"/>
    </source>
</evidence>
<evidence type="ECO:0000256" key="2">
    <source>
        <dbReference type="ARBA" id="ARBA00023002"/>
    </source>
</evidence>
<evidence type="ECO:0000313" key="10">
    <source>
        <dbReference type="Proteomes" id="UP001341297"/>
    </source>
</evidence>
<dbReference type="InterPro" id="IPR023794">
    <property type="entry name" value="MI/DCI_dehydrogenase"/>
</dbReference>
<reference evidence="8 10" key="3">
    <citation type="submission" date="2023-03" db="EMBL/GenBank/DDBJ databases">
        <title>Agriculturally important microbes genome sequencing.</title>
        <authorList>
            <person name="Dunlap C."/>
        </authorList>
    </citation>
    <scope>NUCLEOTIDE SEQUENCE [LARGE SCALE GENOMIC DNA]</scope>
    <source>
        <strain evidence="8 10">CBP-3203</strain>
    </source>
</reference>
<organism evidence="7 9">
    <name type="scientific">Bacillus glycinifermentans</name>
    <dbReference type="NCBI Taxonomy" id="1664069"/>
    <lineage>
        <taxon>Bacteria</taxon>
        <taxon>Bacillati</taxon>
        <taxon>Bacillota</taxon>
        <taxon>Bacilli</taxon>
        <taxon>Bacillales</taxon>
        <taxon>Bacillaceae</taxon>
        <taxon>Bacillus</taxon>
    </lineage>
</organism>
<evidence type="ECO:0000259" key="5">
    <source>
        <dbReference type="Pfam" id="PF01408"/>
    </source>
</evidence>
<dbReference type="STRING" id="1664069.BGLY_4630"/>
<dbReference type="EC" id="1.1.1.18" evidence="4"/>
<evidence type="ECO:0000256" key="4">
    <source>
        <dbReference type="HAMAP-Rule" id="MF_01671"/>
    </source>
</evidence>
<evidence type="ECO:0000256" key="1">
    <source>
        <dbReference type="ARBA" id="ARBA00010928"/>
    </source>
</evidence>
<evidence type="ECO:0000313" key="7">
    <source>
        <dbReference type="EMBL" id="KRT89998.1"/>
    </source>
</evidence>
<dbReference type="Gene3D" id="3.40.50.720">
    <property type="entry name" value="NAD(P)-binding Rossmann-like Domain"/>
    <property type="match status" value="1"/>
</dbReference>
<comment type="catalytic activity">
    <reaction evidence="4">
        <text>1D-chiro-inositol + NAD(+) = scyllo-inosine + NADH + H(+)</text>
        <dbReference type="Rhea" id="RHEA:25832"/>
        <dbReference type="ChEBI" id="CHEBI:15378"/>
        <dbReference type="ChEBI" id="CHEBI:27372"/>
        <dbReference type="ChEBI" id="CHEBI:50920"/>
        <dbReference type="ChEBI" id="CHEBI:57540"/>
        <dbReference type="ChEBI" id="CHEBI:57945"/>
        <dbReference type="EC" id="1.1.1.369"/>
    </reaction>
</comment>
<reference evidence="7 9" key="1">
    <citation type="journal article" date="2015" name="Int. J. Syst. Evol. Microbiol.">
        <title>Bacillus glycinifermentans sp. nov., isolated from fermented soybean paste.</title>
        <authorList>
            <person name="Kim S.J."/>
            <person name="Dunlap C.A."/>
            <person name="Kwon S.W."/>
            <person name="Rooney A.P."/>
        </authorList>
    </citation>
    <scope>NUCLEOTIDE SEQUENCE [LARGE SCALE GENOMIC DNA]</scope>
    <source>
        <strain evidence="7 9">GO-13</strain>
    </source>
</reference>
<comment type="caution">
    <text evidence="7">The sequence shown here is derived from an EMBL/GenBank/DDBJ whole genome shotgun (WGS) entry which is preliminary data.</text>
</comment>
<dbReference type="GO" id="GO:0000166">
    <property type="term" value="F:nucleotide binding"/>
    <property type="evidence" value="ECO:0007669"/>
    <property type="project" value="InterPro"/>
</dbReference>
<dbReference type="EMBL" id="JARRTL010000006">
    <property type="protein sequence ID" value="MEC0483671.1"/>
    <property type="molecule type" value="Genomic_DNA"/>
</dbReference>
<evidence type="ECO:0000313" key="8">
    <source>
        <dbReference type="EMBL" id="MEC0483671.1"/>
    </source>
</evidence>
<dbReference type="Pfam" id="PF02894">
    <property type="entry name" value="GFO_IDH_MocA_C"/>
    <property type="match status" value="1"/>
</dbReference>
<reference evidence="7" key="2">
    <citation type="submission" date="2015-10" db="EMBL/GenBank/DDBJ databases">
        <authorList>
            <person name="Gilbert D.G."/>
        </authorList>
    </citation>
    <scope>NUCLEOTIDE SEQUENCE</scope>
    <source>
        <strain evidence="7">GO-13</strain>
    </source>
</reference>
<dbReference type="EMBL" id="LECW02000045">
    <property type="protein sequence ID" value="KRT89998.1"/>
    <property type="molecule type" value="Genomic_DNA"/>
</dbReference>
<dbReference type="InterPro" id="IPR036291">
    <property type="entry name" value="NAD(P)-bd_dom_sf"/>
</dbReference>
<dbReference type="EC" id="1.1.1.369" evidence="4"/>
<dbReference type="SUPFAM" id="SSF55347">
    <property type="entry name" value="Glyceraldehyde-3-phosphate dehydrogenase-like, C-terminal domain"/>
    <property type="match status" value="1"/>
</dbReference>
<dbReference type="GO" id="GO:0050112">
    <property type="term" value="F:inositol 2-dehydrogenase (NAD+) activity"/>
    <property type="evidence" value="ECO:0007669"/>
    <property type="project" value="UniProtKB-UniRule"/>
</dbReference>
<accession>A0A0T6BJF6</accession>
<dbReference type="RefSeq" id="WP_048354197.1">
    <property type="nucleotide sequence ID" value="NZ_JARRTL010000006.1"/>
</dbReference>